<dbReference type="EMBL" id="KN847497">
    <property type="protein sequence ID" value="KIW13060.1"/>
    <property type="molecule type" value="Genomic_DNA"/>
</dbReference>
<dbReference type="RefSeq" id="XP_016233276.1">
    <property type="nucleotide sequence ID" value="XM_016382573.1"/>
</dbReference>
<dbReference type="STRING" id="91928.A0A0D2B385"/>
<dbReference type="OrthoDB" id="4141266at2759"/>
<gene>
    <name evidence="2" type="ORF">PV08_08247</name>
</gene>
<name>A0A0D2B385_9EURO</name>
<dbReference type="AlphaFoldDB" id="A0A0D2B385"/>
<organism evidence="2 3">
    <name type="scientific">Exophiala spinifera</name>
    <dbReference type="NCBI Taxonomy" id="91928"/>
    <lineage>
        <taxon>Eukaryota</taxon>
        <taxon>Fungi</taxon>
        <taxon>Dikarya</taxon>
        <taxon>Ascomycota</taxon>
        <taxon>Pezizomycotina</taxon>
        <taxon>Eurotiomycetes</taxon>
        <taxon>Chaetothyriomycetidae</taxon>
        <taxon>Chaetothyriales</taxon>
        <taxon>Herpotrichiellaceae</taxon>
        <taxon>Exophiala</taxon>
    </lineage>
</organism>
<evidence type="ECO:0000313" key="3">
    <source>
        <dbReference type="Proteomes" id="UP000053328"/>
    </source>
</evidence>
<dbReference type="VEuPathDB" id="FungiDB:PV08_08247"/>
<feature type="region of interest" description="Disordered" evidence="1">
    <location>
        <begin position="65"/>
        <end position="98"/>
    </location>
</feature>
<protein>
    <recommendedName>
        <fullName evidence="4">Transcription factor domain-containing protein</fullName>
    </recommendedName>
</protein>
<dbReference type="HOGENOM" id="CLU_016895_1_0_1"/>
<proteinExistence type="predicted"/>
<dbReference type="Proteomes" id="UP000053328">
    <property type="component" value="Unassembled WGS sequence"/>
</dbReference>
<sequence>MAELQLSFVQFDQANSTQREKELVTSFVRSHTARFNHAKRKTGVASTVVGDLPASSKPLITRFRLDPHGASHDSQQSKLKITSRRRQNETRDETEEAEAQTRRQIFALLYREWRGSIKSPFSGGVPKHIAIYQQMIVPTIQLAFEVFHVRDTHNHEFIQWMTRPTTSGYHAGAAGLQLLYDMQVSPGRGQTQQCLFHKVKAFEFLRETLSQSPSKVPDDELLAILSLATVERTVDMKAHQYHLEILSRIITAQGGIETVSDHPKCTILQFDSWWSLSTGLRFFSRPQLLLEREGASISAVPSRSSAYQLGEVPRGFHKFILDGTWLPSTVEIIIRLSYVYSRSKLERDASEHIIGLPYATQPVRRTFQEACPALDATGQSQEKLLALAIVVYCGLGFDSAPIASNGGLASRAELTKMLKQYTWECDTPEQEDFMFWIWAVTICAWRSASGNSLMSPGLELFWKLRQKYRQVKEWNDGEAILVKFFWNKKLSELFAAEFEKDQPLETQFSWLSIPITPASQSPPYDAIFNFVFAYLFSSSRFLEKVYGVDHETAHTNAMKHLFMFVKSALFATVAKVLNETVNSTCLVYSVARAVCAVIHLFEDTVKQS</sequence>
<reference evidence="2 3" key="1">
    <citation type="submission" date="2015-01" db="EMBL/GenBank/DDBJ databases">
        <title>The Genome Sequence of Exophiala spinifera CBS89968.</title>
        <authorList>
            <consortium name="The Broad Institute Genomics Platform"/>
            <person name="Cuomo C."/>
            <person name="de Hoog S."/>
            <person name="Gorbushina A."/>
            <person name="Stielow B."/>
            <person name="Teixiera M."/>
            <person name="Abouelleil A."/>
            <person name="Chapman S.B."/>
            <person name="Priest M."/>
            <person name="Young S.K."/>
            <person name="Wortman J."/>
            <person name="Nusbaum C."/>
            <person name="Birren B."/>
        </authorList>
    </citation>
    <scope>NUCLEOTIDE SEQUENCE [LARGE SCALE GENOMIC DNA]</scope>
    <source>
        <strain evidence="2 3">CBS 89968</strain>
    </source>
</reference>
<evidence type="ECO:0008006" key="4">
    <source>
        <dbReference type="Google" id="ProtNLM"/>
    </source>
</evidence>
<dbReference type="GeneID" id="27335330"/>
<evidence type="ECO:0000313" key="2">
    <source>
        <dbReference type="EMBL" id="KIW13060.1"/>
    </source>
</evidence>
<accession>A0A0D2B385</accession>
<keyword evidence="3" id="KW-1185">Reference proteome</keyword>
<evidence type="ECO:0000256" key="1">
    <source>
        <dbReference type="SAM" id="MobiDB-lite"/>
    </source>
</evidence>